<sequence length="60" mass="6896">LHASLRKASIFSSRGQHLCQVERINNFELFYSPPGCLYTTKTRVSFSNLECSFALHHSHQ</sequence>
<evidence type="ECO:0000313" key="1">
    <source>
        <dbReference type="WBParaSite" id="HNAJ_0000585101-mRNA-1"/>
    </source>
</evidence>
<accession>A0A0R3TFL0</accession>
<protein>
    <submittedName>
        <fullName evidence="1">Ovule protein</fullName>
    </submittedName>
</protein>
<dbReference type="AlphaFoldDB" id="A0A0R3TFL0"/>
<dbReference type="WBParaSite" id="HNAJ_0000585101-mRNA-1">
    <property type="protein sequence ID" value="HNAJ_0000585101-mRNA-1"/>
    <property type="gene ID" value="HNAJ_0000585101"/>
</dbReference>
<proteinExistence type="predicted"/>
<organism evidence="1">
    <name type="scientific">Rodentolepis nana</name>
    <name type="common">Dwarf tapeworm</name>
    <name type="synonym">Hymenolepis nana</name>
    <dbReference type="NCBI Taxonomy" id="102285"/>
    <lineage>
        <taxon>Eukaryota</taxon>
        <taxon>Metazoa</taxon>
        <taxon>Spiralia</taxon>
        <taxon>Lophotrochozoa</taxon>
        <taxon>Platyhelminthes</taxon>
        <taxon>Cestoda</taxon>
        <taxon>Eucestoda</taxon>
        <taxon>Cyclophyllidea</taxon>
        <taxon>Hymenolepididae</taxon>
        <taxon>Rodentolepis</taxon>
    </lineage>
</organism>
<reference evidence="1" key="1">
    <citation type="submission" date="2017-02" db="UniProtKB">
        <authorList>
            <consortium name="WormBaseParasite"/>
        </authorList>
    </citation>
    <scope>IDENTIFICATION</scope>
</reference>
<name>A0A0R3TFL0_RODNA</name>